<dbReference type="Pfam" id="PF00006">
    <property type="entry name" value="ATP-synt_ab"/>
    <property type="match status" value="1"/>
</dbReference>
<comment type="function">
    <text evidence="9">Facilitates transcription termination by a mechanism that involves Rho binding to the nascent RNA, activation of Rho's RNA-dependent ATPase activity, and release of the mRNA from the DNA template.</text>
</comment>
<dbReference type="InterPro" id="IPR004665">
    <property type="entry name" value="Term_rho"/>
</dbReference>
<feature type="compositionally biased region" description="Basic and acidic residues" evidence="12">
    <location>
        <begin position="84"/>
        <end position="95"/>
    </location>
</feature>
<dbReference type="CDD" id="cd01128">
    <property type="entry name" value="rho_factor_C"/>
    <property type="match status" value="1"/>
</dbReference>
<dbReference type="EC" id="3.6.4.-" evidence="9 10"/>
<keyword evidence="5 9" id="KW-0067">ATP-binding</keyword>
<keyword evidence="3 9" id="KW-0378">Hydrolase</keyword>
<dbReference type="InterPro" id="IPR011113">
    <property type="entry name" value="Rho_RNA-bd"/>
</dbReference>
<dbReference type="SMART" id="SM00357">
    <property type="entry name" value="CSP"/>
    <property type="match status" value="1"/>
</dbReference>
<dbReference type="Gene3D" id="1.10.720.10">
    <property type="match status" value="1"/>
</dbReference>
<keyword evidence="8 9" id="KW-0804">Transcription</keyword>
<sequence length="501" mass="55561">MNINELNAKLVSELREIARLIGIPDADKLRKQELVSKIVETGEEEARNAAKEEVAEATEAPSTDDKPRKRTRTVKTAEPITVRSTKEEYTNEGRETATSSSTESRVEQAQAAPKPATNGSKIEGPTASLDFDNVIVNEGVLEIMPDGYGFLRSSDYNYLTSPDDIYVSQSQIKLFGLKTGDTVRGSIRPPKEGEKYFPLVRVEAINGQNPADVRDRVPFDFLTPLFPTERLKLFTGTGNYSTRIMDLFTPIGKGQRGLIVAQPKTGKTMLLKDVANAIAKNHPEVYLIILLIDERPEEVTDMARSVRAEVVSSTFDEPAERHVKIANIVLEKAKRMVECGHDVVILLDSITRLARAYNTVAPASGKILSGGVDANALHKPKRFFGAARNIEHGGSLTILATALIDTGSKMDEVIFEEFKGTGNMELQLDRKLSNKRIFPAIDLIASSTRRDDLLNDRETLQRIWVLRNHLADMNSTEAMEFLLAQMRGTKSNEEFLISMNG</sequence>
<evidence type="ECO:0000256" key="5">
    <source>
        <dbReference type="ARBA" id="ARBA00022840"/>
    </source>
</evidence>
<name>A0ABQ1M5F8_9SPHI</name>
<dbReference type="SUPFAM" id="SSF50249">
    <property type="entry name" value="Nucleic acid-binding proteins"/>
    <property type="match status" value="1"/>
</dbReference>
<evidence type="ECO:0000256" key="1">
    <source>
        <dbReference type="ARBA" id="ARBA00022472"/>
    </source>
</evidence>
<dbReference type="CDD" id="cd04459">
    <property type="entry name" value="Rho_CSD"/>
    <property type="match status" value="1"/>
</dbReference>
<dbReference type="HAMAP" id="MF_01884">
    <property type="entry name" value="Rho"/>
    <property type="match status" value="1"/>
</dbReference>
<feature type="compositionally biased region" description="Basic and acidic residues" evidence="12">
    <location>
        <begin position="44"/>
        <end position="54"/>
    </location>
</feature>
<evidence type="ECO:0000256" key="10">
    <source>
        <dbReference type="NCBIfam" id="TIGR00767"/>
    </source>
</evidence>
<dbReference type="NCBIfam" id="NF006886">
    <property type="entry name" value="PRK09376.1"/>
    <property type="match status" value="1"/>
</dbReference>
<feature type="binding site" evidence="9">
    <location>
        <begin position="252"/>
        <end position="257"/>
    </location>
    <ligand>
        <name>ATP</name>
        <dbReference type="ChEBI" id="CHEBI:30616"/>
    </ligand>
</feature>
<dbReference type="Gene3D" id="3.40.50.300">
    <property type="entry name" value="P-loop containing nucleotide triphosphate hydrolases"/>
    <property type="match status" value="1"/>
</dbReference>
<comment type="similarity">
    <text evidence="9 11">Belongs to the Rho family.</text>
</comment>
<dbReference type="PANTHER" id="PTHR46425:SF1">
    <property type="entry name" value="TRANSCRIPTION TERMINATION FACTOR RHO"/>
    <property type="match status" value="1"/>
</dbReference>
<comment type="caution">
    <text evidence="9">Lacks conserved residue(s) required for the propagation of feature annotation.</text>
</comment>
<evidence type="ECO:0000256" key="2">
    <source>
        <dbReference type="ARBA" id="ARBA00022741"/>
    </source>
</evidence>
<feature type="binding site" evidence="9">
    <location>
        <position position="295"/>
    </location>
    <ligand>
        <name>ATP</name>
        <dbReference type="ChEBI" id="CHEBI:30616"/>
    </ligand>
</feature>
<keyword evidence="7 9" id="KW-0805">Transcription regulation</keyword>
<dbReference type="PROSITE" id="PS51856">
    <property type="entry name" value="RHO_RNA_BD"/>
    <property type="match status" value="1"/>
</dbReference>
<dbReference type="InterPro" id="IPR012340">
    <property type="entry name" value="NA-bd_OB-fold"/>
</dbReference>
<dbReference type="SMART" id="SM00959">
    <property type="entry name" value="Rho_N"/>
    <property type="match status" value="1"/>
</dbReference>
<dbReference type="Pfam" id="PF07497">
    <property type="entry name" value="Rho_RNA_bind"/>
    <property type="match status" value="1"/>
</dbReference>
<dbReference type="SUPFAM" id="SSF68912">
    <property type="entry name" value="Rho N-terminal domain-like"/>
    <property type="match status" value="1"/>
</dbReference>
<gene>
    <name evidence="9" type="primary">rho</name>
    <name evidence="14" type="ORF">GCM10011386_27570</name>
</gene>
<feature type="binding site" evidence="9">
    <location>
        <begin position="264"/>
        <end position="269"/>
    </location>
    <ligand>
        <name>ATP</name>
        <dbReference type="ChEBI" id="CHEBI:30616"/>
    </ligand>
</feature>
<keyword evidence="6 9" id="KW-0694">RNA-binding</keyword>
<evidence type="ECO:0000256" key="8">
    <source>
        <dbReference type="ARBA" id="ARBA00023163"/>
    </source>
</evidence>
<accession>A0ABQ1M5F8</accession>
<dbReference type="SMART" id="SM00382">
    <property type="entry name" value="AAA"/>
    <property type="match status" value="1"/>
</dbReference>
<evidence type="ECO:0000256" key="4">
    <source>
        <dbReference type="ARBA" id="ARBA00022806"/>
    </source>
</evidence>
<proteinExistence type="inferred from homology"/>
<evidence type="ECO:0000313" key="15">
    <source>
        <dbReference type="Proteomes" id="UP000597338"/>
    </source>
</evidence>
<protein>
    <recommendedName>
        <fullName evidence="9 10">Transcription termination factor Rho</fullName>
        <ecNumber evidence="9 10">3.6.4.-</ecNumber>
    </recommendedName>
    <alternativeName>
        <fullName evidence="9">ATP-dependent helicase Rho</fullName>
    </alternativeName>
</protein>
<comment type="subunit">
    <text evidence="9">Homohexamer. The homohexamer assembles into an open ring structure.</text>
</comment>
<dbReference type="EMBL" id="BMIK01000009">
    <property type="protein sequence ID" value="GGC33955.1"/>
    <property type="molecule type" value="Genomic_DNA"/>
</dbReference>
<dbReference type="Pfam" id="PF07498">
    <property type="entry name" value="Rho_N"/>
    <property type="match status" value="1"/>
</dbReference>
<organism evidence="14 15">
    <name type="scientific">Parapedobacter defluvii</name>
    <dbReference type="NCBI Taxonomy" id="2045106"/>
    <lineage>
        <taxon>Bacteria</taxon>
        <taxon>Pseudomonadati</taxon>
        <taxon>Bacteroidota</taxon>
        <taxon>Sphingobacteriia</taxon>
        <taxon>Sphingobacteriales</taxon>
        <taxon>Sphingobacteriaceae</taxon>
        <taxon>Parapedobacter</taxon>
    </lineage>
</organism>
<evidence type="ECO:0000256" key="6">
    <source>
        <dbReference type="ARBA" id="ARBA00022884"/>
    </source>
</evidence>
<dbReference type="InterPro" id="IPR011129">
    <property type="entry name" value="CSD"/>
</dbReference>
<feature type="region of interest" description="Disordered" evidence="12">
    <location>
        <begin position="41"/>
        <end position="127"/>
    </location>
</feature>
<comment type="caution">
    <text evidence="14">The sequence shown here is derived from an EMBL/GenBank/DDBJ whole genome shotgun (WGS) entry which is preliminary data.</text>
</comment>
<dbReference type="Proteomes" id="UP000597338">
    <property type="component" value="Unassembled WGS sequence"/>
</dbReference>
<evidence type="ECO:0000256" key="7">
    <source>
        <dbReference type="ARBA" id="ARBA00023015"/>
    </source>
</evidence>
<keyword evidence="1 9" id="KW-0806">Transcription termination</keyword>
<dbReference type="InterPro" id="IPR003593">
    <property type="entry name" value="AAA+_ATPase"/>
</dbReference>
<dbReference type="InterPro" id="IPR011112">
    <property type="entry name" value="Rho-like_N"/>
</dbReference>
<dbReference type="Gene3D" id="2.40.50.140">
    <property type="entry name" value="Nucleic acid-binding proteins"/>
    <property type="match status" value="1"/>
</dbReference>
<evidence type="ECO:0000256" key="3">
    <source>
        <dbReference type="ARBA" id="ARBA00022801"/>
    </source>
</evidence>
<dbReference type="PANTHER" id="PTHR46425">
    <property type="entry name" value="TRANSCRIPTION TERMINATION FACTOR RHO"/>
    <property type="match status" value="1"/>
</dbReference>
<keyword evidence="15" id="KW-1185">Reference proteome</keyword>
<dbReference type="InterPro" id="IPR036269">
    <property type="entry name" value="Rho_N_sf"/>
</dbReference>
<dbReference type="InterPro" id="IPR041703">
    <property type="entry name" value="Rho_factor_ATP-bd"/>
</dbReference>
<evidence type="ECO:0000256" key="11">
    <source>
        <dbReference type="PROSITE-ProRule" id="PRU01203"/>
    </source>
</evidence>
<keyword evidence="2 9" id="KW-0547">Nucleotide-binding</keyword>
<feature type="domain" description="Rho RNA-BD" evidence="13">
    <location>
        <begin position="134"/>
        <end position="209"/>
    </location>
</feature>
<evidence type="ECO:0000256" key="12">
    <source>
        <dbReference type="SAM" id="MobiDB-lite"/>
    </source>
</evidence>
<keyword evidence="4 9" id="KW-0347">Helicase</keyword>
<reference evidence="15" key="1">
    <citation type="journal article" date="2019" name="Int. J. Syst. Evol. Microbiol.">
        <title>The Global Catalogue of Microorganisms (GCM) 10K type strain sequencing project: providing services to taxonomists for standard genome sequencing and annotation.</title>
        <authorList>
            <consortium name="The Broad Institute Genomics Platform"/>
            <consortium name="The Broad Institute Genome Sequencing Center for Infectious Disease"/>
            <person name="Wu L."/>
            <person name="Ma J."/>
        </authorList>
    </citation>
    <scope>NUCLEOTIDE SEQUENCE [LARGE SCALE GENOMIC DNA]</scope>
    <source>
        <strain evidence="15">CGMCC 1.15342</strain>
    </source>
</reference>
<dbReference type="InterPro" id="IPR000194">
    <property type="entry name" value="ATPase_F1/V1/A1_a/bsu_nucl-bd"/>
</dbReference>
<evidence type="ECO:0000313" key="14">
    <source>
        <dbReference type="EMBL" id="GGC33955.1"/>
    </source>
</evidence>
<evidence type="ECO:0000256" key="9">
    <source>
        <dbReference type="HAMAP-Rule" id="MF_01884"/>
    </source>
</evidence>
<evidence type="ECO:0000259" key="13">
    <source>
        <dbReference type="PROSITE" id="PS51856"/>
    </source>
</evidence>
<dbReference type="RefSeq" id="WP_188751657.1">
    <property type="nucleotide sequence ID" value="NZ_BMIK01000009.1"/>
</dbReference>
<dbReference type="SUPFAM" id="SSF52540">
    <property type="entry name" value="P-loop containing nucleoside triphosphate hydrolases"/>
    <property type="match status" value="1"/>
</dbReference>
<dbReference type="InterPro" id="IPR027417">
    <property type="entry name" value="P-loop_NTPase"/>
</dbReference>
<dbReference type="NCBIfam" id="TIGR00767">
    <property type="entry name" value="rho"/>
    <property type="match status" value="1"/>
</dbReference>